<proteinExistence type="predicted"/>
<keyword evidence="1" id="KW-0547">Nucleotide-binding</keyword>
<evidence type="ECO:0000256" key="2">
    <source>
        <dbReference type="ARBA" id="ARBA00022840"/>
    </source>
</evidence>
<evidence type="ECO:0000256" key="1">
    <source>
        <dbReference type="ARBA" id="ARBA00022741"/>
    </source>
</evidence>
<evidence type="ECO:0000313" key="4">
    <source>
        <dbReference type="EMBL" id="OMJ11241.1"/>
    </source>
</evidence>
<evidence type="ECO:0000313" key="5">
    <source>
        <dbReference type="Proteomes" id="UP000187429"/>
    </source>
</evidence>
<dbReference type="InterPro" id="IPR042099">
    <property type="entry name" value="ANL_N_sf"/>
</dbReference>
<evidence type="ECO:0000259" key="3">
    <source>
        <dbReference type="Pfam" id="PF00501"/>
    </source>
</evidence>
<dbReference type="GO" id="GO:0016020">
    <property type="term" value="C:membrane"/>
    <property type="evidence" value="ECO:0007669"/>
    <property type="project" value="TreeGrafter"/>
</dbReference>
<keyword evidence="2" id="KW-0067">ATP-binding</keyword>
<dbReference type="InterPro" id="IPR000873">
    <property type="entry name" value="AMP-dep_synth/lig_dom"/>
</dbReference>
<organism evidence="4 5">
    <name type="scientific">Smittium culicis</name>
    <dbReference type="NCBI Taxonomy" id="133412"/>
    <lineage>
        <taxon>Eukaryota</taxon>
        <taxon>Fungi</taxon>
        <taxon>Fungi incertae sedis</taxon>
        <taxon>Zoopagomycota</taxon>
        <taxon>Kickxellomycotina</taxon>
        <taxon>Harpellomycetes</taxon>
        <taxon>Harpellales</taxon>
        <taxon>Legeriomycetaceae</taxon>
        <taxon>Smittium</taxon>
    </lineage>
</organism>
<dbReference type="SUPFAM" id="SSF56801">
    <property type="entry name" value="Acetyl-CoA synthetase-like"/>
    <property type="match status" value="1"/>
</dbReference>
<reference evidence="5" key="1">
    <citation type="submission" date="2017-01" db="EMBL/GenBank/DDBJ databases">
        <authorList>
            <person name="Wang Y."/>
            <person name="White M."/>
            <person name="Kvist S."/>
            <person name="Moncalvo J.-M."/>
        </authorList>
    </citation>
    <scope>NUCLEOTIDE SEQUENCE [LARGE SCALE GENOMIC DNA]</scope>
    <source>
        <strain evidence="5">ID-206-W2</strain>
    </source>
</reference>
<dbReference type="Proteomes" id="UP000187429">
    <property type="component" value="Unassembled WGS sequence"/>
</dbReference>
<dbReference type="GO" id="GO:0005783">
    <property type="term" value="C:endoplasmic reticulum"/>
    <property type="evidence" value="ECO:0007669"/>
    <property type="project" value="TreeGrafter"/>
</dbReference>
<dbReference type="AlphaFoldDB" id="A0A1R1X9C9"/>
<feature type="domain" description="AMP-dependent synthetase/ligase" evidence="3">
    <location>
        <begin position="43"/>
        <end position="239"/>
    </location>
</feature>
<dbReference type="GO" id="GO:0004467">
    <property type="term" value="F:long-chain fatty acid-CoA ligase activity"/>
    <property type="evidence" value="ECO:0007669"/>
    <property type="project" value="TreeGrafter"/>
</dbReference>
<dbReference type="EMBL" id="LSSM01006190">
    <property type="protein sequence ID" value="OMJ11241.1"/>
    <property type="molecule type" value="Genomic_DNA"/>
</dbReference>
<dbReference type="Gene3D" id="3.40.50.12780">
    <property type="entry name" value="N-terminal domain of ligase-like"/>
    <property type="match status" value="1"/>
</dbReference>
<name>A0A1R1X9C9_9FUNG</name>
<sequence length="239" mass="26600">MPKPLKSYVVPGSASPGYSPVRISPNSKYLGYRPFDPATKTFGDYSFQTYSQIHKRAENLSSGIFSLRLEKAETRDEKAAVEARNWPVCMYAINRLEWTLTDRALPMQSLYSVALYDTLGQESTEYILNHSEASVVVCSLDKIHKLLMNIDKYPHLKIIISMDPLSNSQTVSGVPVFMPSPYNTGSAEILRSWAKTKNVALHDIHEVEKIGSGCPIAHHPPGPEDTYTMLYTSGTTGNP</sequence>
<dbReference type="Pfam" id="PF00501">
    <property type="entry name" value="AMP-binding"/>
    <property type="match status" value="1"/>
</dbReference>
<comment type="caution">
    <text evidence="4">The sequence shown here is derived from an EMBL/GenBank/DDBJ whole genome shotgun (WGS) entry which is preliminary data.</text>
</comment>
<dbReference type="PANTHER" id="PTHR43272:SF33">
    <property type="entry name" value="AMP-BINDING DOMAIN-CONTAINING PROTEIN-RELATED"/>
    <property type="match status" value="1"/>
</dbReference>
<dbReference type="OrthoDB" id="1700726at2759"/>
<gene>
    <name evidence="4" type="ORF">AYI69_g9904</name>
</gene>
<protein>
    <submittedName>
        <fullName evidence="4">Fatty acyl-CoA synthetase A</fullName>
    </submittedName>
</protein>
<dbReference type="PANTHER" id="PTHR43272">
    <property type="entry name" value="LONG-CHAIN-FATTY-ACID--COA LIGASE"/>
    <property type="match status" value="1"/>
</dbReference>
<keyword evidence="5" id="KW-1185">Reference proteome</keyword>
<accession>A0A1R1X9C9</accession>
<feature type="non-terminal residue" evidence="4">
    <location>
        <position position="239"/>
    </location>
</feature>
<dbReference type="GO" id="GO:0005524">
    <property type="term" value="F:ATP binding"/>
    <property type="evidence" value="ECO:0007669"/>
    <property type="project" value="UniProtKB-KW"/>
</dbReference>